<dbReference type="AlphaFoldDB" id="A0A0G1CD70"/>
<organism evidence="2 3">
    <name type="scientific">Candidatus Gottesmanbacteria bacterium GW2011_GWA1_43_11</name>
    <dbReference type="NCBI Taxonomy" id="1618436"/>
    <lineage>
        <taxon>Bacteria</taxon>
        <taxon>Candidatus Gottesmaniibacteriota</taxon>
    </lineage>
</organism>
<dbReference type="GO" id="GO:0008168">
    <property type="term" value="F:methyltransferase activity"/>
    <property type="evidence" value="ECO:0007669"/>
    <property type="project" value="UniProtKB-KW"/>
</dbReference>
<dbReference type="InterPro" id="IPR006342">
    <property type="entry name" value="FkbM_mtfrase"/>
</dbReference>
<keyword evidence="2" id="KW-0808">Transferase</keyword>
<evidence type="ECO:0000259" key="1">
    <source>
        <dbReference type="Pfam" id="PF05050"/>
    </source>
</evidence>
<dbReference type="Pfam" id="PF05050">
    <property type="entry name" value="Methyltransf_21"/>
    <property type="match status" value="1"/>
</dbReference>
<protein>
    <submittedName>
        <fullName evidence="2">Methyltransferase FkbM family</fullName>
    </submittedName>
</protein>
<evidence type="ECO:0000313" key="3">
    <source>
        <dbReference type="Proteomes" id="UP000034543"/>
    </source>
</evidence>
<dbReference type="Gene3D" id="3.40.50.150">
    <property type="entry name" value="Vaccinia Virus protein VP39"/>
    <property type="match status" value="1"/>
</dbReference>
<accession>A0A0G1CD70</accession>
<dbReference type="GO" id="GO:0006888">
    <property type="term" value="P:endoplasmic reticulum to Golgi vesicle-mediated transport"/>
    <property type="evidence" value="ECO:0007669"/>
    <property type="project" value="TreeGrafter"/>
</dbReference>
<dbReference type="InterPro" id="IPR029063">
    <property type="entry name" value="SAM-dependent_MTases_sf"/>
</dbReference>
<name>A0A0G1CD70_9BACT</name>
<comment type="caution">
    <text evidence="2">The sequence shown here is derived from an EMBL/GenBank/DDBJ whole genome shotgun (WGS) entry which is preliminary data.</text>
</comment>
<dbReference type="InterPro" id="IPR053202">
    <property type="entry name" value="EGF_Rcpt_Signaling_Reg"/>
</dbReference>
<dbReference type="GO" id="GO:0016197">
    <property type="term" value="P:endosomal transport"/>
    <property type="evidence" value="ECO:0007669"/>
    <property type="project" value="TreeGrafter"/>
</dbReference>
<dbReference type="PANTHER" id="PTHR34009">
    <property type="entry name" value="PROTEIN STAR"/>
    <property type="match status" value="1"/>
</dbReference>
<sequence>MKTRGFFRLLKSEIATRINWASLYGRISYSQEGEDLILQKIFSERGNGFYVDVGAHHPFRYSNTFLFYLQGWNGINIDPTPGVMAYFNRTRRRDINLELAICDGLGKKTLYLFEDSALNTLSEKRAQSVIKSKQSPFLKEREITISRLKDVLRKHPPPHKRIDYLNVDVEGVELQVLESHDWFHYSPRVISVENFSTRSASPISKYMKKRGYTFIAQTTSTQLYQL</sequence>
<dbReference type="GO" id="GO:0005737">
    <property type="term" value="C:cytoplasm"/>
    <property type="evidence" value="ECO:0007669"/>
    <property type="project" value="GOC"/>
</dbReference>
<proteinExistence type="predicted"/>
<dbReference type="STRING" id="1618436.UV59_C0037G0006"/>
<reference evidence="2 3" key="1">
    <citation type="journal article" date="2015" name="Nature">
        <title>rRNA introns, odd ribosomes, and small enigmatic genomes across a large radiation of phyla.</title>
        <authorList>
            <person name="Brown C.T."/>
            <person name="Hug L.A."/>
            <person name="Thomas B.C."/>
            <person name="Sharon I."/>
            <person name="Castelle C.J."/>
            <person name="Singh A."/>
            <person name="Wilkins M.J."/>
            <person name="Williams K.H."/>
            <person name="Banfield J.F."/>
        </authorList>
    </citation>
    <scope>NUCLEOTIDE SEQUENCE [LARGE SCALE GENOMIC DNA]</scope>
</reference>
<dbReference type="SUPFAM" id="SSF53335">
    <property type="entry name" value="S-adenosyl-L-methionine-dependent methyltransferases"/>
    <property type="match status" value="1"/>
</dbReference>
<feature type="domain" description="Methyltransferase FkbM" evidence="1">
    <location>
        <begin position="52"/>
        <end position="213"/>
    </location>
</feature>
<evidence type="ECO:0000313" key="2">
    <source>
        <dbReference type="EMBL" id="KKS83517.1"/>
    </source>
</evidence>
<dbReference type="Proteomes" id="UP000034543">
    <property type="component" value="Unassembled WGS sequence"/>
</dbReference>
<dbReference type="PATRIC" id="fig|1618436.3.peg.1391"/>
<keyword evidence="2" id="KW-0489">Methyltransferase</keyword>
<dbReference type="GO" id="GO:0032259">
    <property type="term" value="P:methylation"/>
    <property type="evidence" value="ECO:0007669"/>
    <property type="project" value="UniProtKB-KW"/>
</dbReference>
<gene>
    <name evidence="2" type="ORF">UV59_C0037G0006</name>
</gene>
<dbReference type="EMBL" id="LCFB01000037">
    <property type="protein sequence ID" value="KKS83517.1"/>
    <property type="molecule type" value="Genomic_DNA"/>
</dbReference>
<dbReference type="PANTHER" id="PTHR34009:SF2">
    <property type="entry name" value="PROTEIN STAR"/>
    <property type="match status" value="1"/>
</dbReference>
<dbReference type="GO" id="GO:0005886">
    <property type="term" value="C:plasma membrane"/>
    <property type="evidence" value="ECO:0007669"/>
    <property type="project" value="TreeGrafter"/>
</dbReference>